<evidence type="ECO:0000313" key="4">
    <source>
        <dbReference type="WBParaSite" id="PSU_v2.g5753.t1"/>
    </source>
</evidence>
<dbReference type="WBParaSite" id="PSU_v2.g5753.t1">
    <property type="protein sequence ID" value="PSU_v2.g5753.t1"/>
    <property type="gene ID" value="PSU_v2.g5753"/>
</dbReference>
<protein>
    <submittedName>
        <fullName evidence="4">Uncharacterized protein</fullName>
    </submittedName>
</protein>
<keyword evidence="2" id="KW-0732">Signal</keyword>
<accession>A0A914Z0T7</accession>
<keyword evidence="1" id="KW-1133">Transmembrane helix</keyword>
<feature type="transmembrane region" description="Helical" evidence="1">
    <location>
        <begin position="148"/>
        <end position="171"/>
    </location>
</feature>
<feature type="signal peptide" evidence="2">
    <location>
        <begin position="1"/>
        <end position="17"/>
    </location>
</feature>
<evidence type="ECO:0000256" key="1">
    <source>
        <dbReference type="SAM" id="Phobius"/>
    </source>
</evidence>
<feature type="chain" id="PRO_5037064651" evidence="2">
    <location>
        <begin position="18"/>
        <end position="186"/>
    </location>
</feature>
<organism evidence="3 4">
    <name type="scientific">Panagrolaimus superbus</name>
    <dbReference type="NCBI Taxonomy" id="310955"/>
    <lineage>
        <taxon>Eukaryota</taxon>
        <taxon>Metazoa</taxon>
        <taxon>Ecdysozoa</taxon>
        <taxon>Nematoda</taxon>
        <taxon>Chromadorea</taxon>
        <taxon>Rhabditida</taxon>
        <taxon>Tylenchina</taxon>
        <taxon>Panagrolaimomorpha</taxon>
        <taxon>Panagrolaimoidea</taxon>
        <taxon>Panagrolaimidae</taxon>
        <taxon>Panagrolaimus</taxon>
    </lineage>
</organism>
<name>A0A914Z0T7_9BILA</name>
<keyword evidence="3" id="KW-1185">Reference proteome</keyword>
<keyword evidence="1" id="KW-0812">Transmembrane</keyword>
<reference evidence="4" key="1">
    <citation type="submission" date="2022-11" db="UniProtKB">
        <authorList>
            <consortium name="WormBaseParasite"/>
        </authorList>
    </citation>
    <scope>IDENTIFICATION</scope>
</reference>
<keyword evidence="1" id="KW-0472">Membrane</keyword>
<proteinExistence type="predicted"/>
<dbReference type="Proteomes" id="UP000887577">
    <property type="component" value="Unplaced"/>
</dbReference>
<evidence type="ECO:0000256" key="2">
    <source>
        <dbReference type="SAM" id="SignalP"/>
    </source>
</evidence>
<sequence>MKYLVFTISLLIANIQAQNFETGDNSTVSGCSTHCSYSDDSLSCWNKTLEFFERILLGQMRHYIAVQINIDQWRRRHDSPYVSKFEQAIIESNNTMQALVTENDVIDSETISVVIQTLIQRVQRQSNKEISWVPHFICPIPCEYKYSIWKNLFIVSAILNICLLFVIFPFIRRMSRKQKTEALIRD</sequence>
<dbReference type="AlphaFoldDB" id="A0A914Z0T7"/>
<evidence type="ECO:0000313" key="3">
    <source>
        <dbReference type="Proteomes" id="UP000887577"/>
    </source>
</evidence>